<feature type="transmembrane region" description="Helical" evidence="1">
    <location>
        <begin position="45"/>
        <end position="64"/>
    </location>
</feature>
<dbReference type="RefSeq" id="WP_311659518.1">
    <property type="nucleotide sequence ID" value="NZ_JAVRHY010000011.1"/>
</dbReference>
<comment type="caution">
    <text evidence="2">The sequence shown here is derived from an EMBL/GenBank/DDBJ whole genome shotgun (WGS) entry which is preliminary data.</text>
</comment>
<proteinExistence type="predicted"/>
<feature type="transmembrane region" description="Helical" evidence="1">
    <location>
        <begin position="250"/>
        <end position="273"/>
    </location>
</feature>
<feature type="transmembrane region" description="Helical" evidence="1">
    <location>
        <begin position="84"/>
        <end position="104"/>
    </location>
</feature>
<feature type="transmembrane region" description="Helical" evidence="1">
    <location>
        <begin position="116"/>
        <end position="137"/>
    </location>
</feature>
<keyword evidence="3" id="KW-1185">Reference proteome</keyword>
<feature type="transmembrane region" description="Helical" evidence="1">
    <location>
        <begin position="171"/>
        <end position="194"/>
    </location>
</feature>
<evidence type="ECO:0000313" key="2">
    <source>
        <dbReference type="EMBL" id="MDT0619169.1"/>
    </source>
</evidence>
<feature type="transmembrane region" description="Helical" evidence="1">
    <location>
        <begin position="293"/>
        <end position="316"/>
    </location>
</feature>
<accession>A0ABU3BA99</accession>
<name>A0ABU3BA99_9GAMM</name>
<feature type="transmembrane region" description="Helical" evidence="1">
    <location>
        <begin position="12"/>
        <end position="33"/>
    </location>
</feature>
<keyword evidence="1" id="KW-1133">Transmembrane helix</keyword>
<dbReference type="EMBL" id="JAVRHY010000011">
    <property type="protein sequence ID" value="MDT0619169.1"/>
    <property type="molecule type" value="Genomic_DNA"/>
</dbReference>
<gene>
    <name evidence="2" type="ORF">RM531_11855</name>
</gene>
<evidence type="ECO:0008006" key="4">
    <source>
        <dbReference type="Google" id="ProtNLM"/>
    </source>
</evidence>
<feature type="transmembrane region" description="Helical" evidence="1">
    <location>
        <begin position="214"/>
        <end position="238"/>
    </location>
</feature>
<keyword evidence="1" id="KW-0472">Membrane</keyword>
<evidence type="ECO:0000256" key="1">
    <source>
        <dbReference type="SAM" id="Phobius"/>
    </source>
</evidence>
<sequence>MTATPKQPPVSATHPVTGLLGLAGLFTGLVVLARYDIGLNQVQQALFVCVAAALPMMLVETLWFRRYRQGGTRKPVRRIDIARVAAKLLGLYAAFTLIAIGYWLFPEYADRFYGPFFYVLRDVWPWLAALAVPYFLWLDARLIEPRDGAWHAGMVVLGQWRRVDHLMLRQFALGWLIKAFFLPLMFALLARSLAYVLQGIETGALWHSAQWFRVALEMTFLVDLVFGVPGYTLAMRWLDSQIRSAEPTVLGWLSALACYQPLWGVIGATYLAYDRDGFGWQNWLAGSDALTLVWSVLIIGLSAIYAWATVAFGLRFSNLTHRGIITSGPFRVTKHPAYIAKNLSYWLIAVPFVAAGGWDDALRNSVLLLLVNAIYYVRARTEERHLALDPVYVEYALWIEQHGWLRKAGEWCPALFRFRWRSAEQARAALGPTGAVFGPAGNA</sequence>
<dbReference type="Gene3D" id="1.20.120.1630">
    <property type="match status" value="1"/>
</dbReference>
<protein>
    <recommendedName>
        <fullName evidence="4">Isoprenylcysteine carboxyl methyltransferase (ICMT) family protein</fullName>
    </recommendedName>
</protein>
<dbReference type="Proteomes" id="UP001259982">
    <property type="component" value="Unassembled WGS sequence"/>
</dbReference>
<evidence type="ECO:0000313" key="3">
    <source>
        <dbReference type="Proteomes" id="UP001259982"/>
    </source>
</evidence>
<keyword evidence="1" id="KW-0812">Transmembrane</keyword>
<organism evidence="2 3">
    <name type="scientific">Spectribacter acetivorans</name>
    <dbReference type="NCBI Taxonomy" id="3075603"/>
    <lineage>
        <taxon>Bacteria</taxon>
        <taxon>Pseudomonadati</taxon>
        <taxon>Pseudomonadota</taxon>
        <taxon>Gammaproteobacteria</taxon>
        <taxon>Salinisphaerales</taxon>
        <taxon>Salinisphaeraceae</taxon>
        <taxon>Spectribacter</taxon>
    </lineage>
</organism>
<reference evidence="2 3" key="1">
    <citation type="submission" date="2023-09" db="EMBL/GenBank/DDBJ databases">
        <authorList>
            <person name="Rey-Velasco X."/>
        </authorList>
    </citation>
    <scope>NUCLEOTIDE SEQUENCE [LARGE SCALE GENOMIC DNA]</scope>
    <source>
        <strain evidence="2 3">P385</strain>
    </source>
</reference>